<feature type="transmembrane region" description="Helical" evidence="1">
    <location>
        <begin position="264"/>
        <end position="287"/>
    </location>
</feature>
<feature type="transmembrane region" description="Helical" evidence="1">
    <location>
        <begin position="197"/>
        <end position="219"/>
    </location>
</feature>
<evidence type="ECO:0000313" key="3">
    <source>
        <dbReference type="EMBL" id="CAE6477570.1"/>
    </source>
</evidence>
<proteinExistence type="predicted"/>
<evidence type="ECO:0000313" key="4">
    <source>
        <dbReference type="Proteomes" id="UP000663888"/>
    </source>
</evidence>
<gene>
    <name evidence="3" type="ORF">RDB_LOCUS118636</name>
</gene>
<dbReference type="EMBL" id="CAJMWX010001255">
    <property type="protein sequence ID" value="CAE6477570.1"/>
    <property type="molecule type" value="Genomic_DNA"/>
</dbReference>
<feature type="transmembrane region" description="Helical" evidence="1">
    <location>
        <begin position="240"/>
        <end position="258"/>
    </location>
</feature>
<feature type="transmembrane region" description="Helical" evidence="1">
    <location>
        <begin position="89"/>
        <end position="111"/>
    </location>
</feature>
<evidence type="ECO:0000256" key="1">
    <source>
        <dbReference type="SAM" id="Phobius"/>
    </source>
</evidence>
<keyword evidence="1" id="KW-1133">Transmembrane helix</keyword>
<comment type="caution">
    <text evidence="3">The sequence shown here is derived from an EMBL/GenBank/DDBJ whole genome shotgun (WGS) entry which is preliminary data.</text>
</comment>
<dbReference type="AlphaFoldDB" id="A0A8H3CCF0"/>
<dbReference type="Proteomes" id="UP000663888">
    <property type="component" value="Unassembled WGS sequence"/>
</dbReference>
<keyword evidence="1" id="KW-0812">Transmembrane</keyword>
<sequence length="375" mass="41615">MNLSESILASGLSLDSIPSPSPFPAVETTEALVDMIAHVHTEAETTRFITLAACTLFLYDFITTIDYEVKYIWSNNWSIPRVVFHLNRVWPAIVIGLAIPAVTISSISPMVCKNIVIAYSYASIMVSLNIATVVILRCWALYDRKPWVLKFLISLLMLMVVPCAFVVKKQADDNLYLVNTLPEILPGCIVIHTPNAWIPYIFALIFESTVFSMMLHRTFIIARDYGNTPIIRRLMIDGTLYYVAAIIALIFCLCAVTAKSIRASVISSGLLVSILSVMCSRMTLSLYNFTEHERIERSGTSGHLAVGSGNLKSGLETLNWDAKAATGSLRLFIEQEDELWVEICSESKAHGFLAAEDIGVANGKFMIGNIEVWDD</sequence>
<feature type="transmembrane region" description="Helical" evidence="1">
    <location>
        <begin position="147"/>
        <end position="167"/>
    </location>
</feature>
<evidence type="ECO:0000259" key="2">
    <source>
        <dbReference type="Pfam" id="PF20151"/>
    </source>
</evidence>
<keyword evidence="1" id="KW-0472">Membrane</keyword>
<accession>A0A8H3CCF0</accession>
<protein>
    <recommendedName>
        <fullName evidence="2">DUF6533 domain-containing protein</fullName>
    </recommendedName>
</protein>
<organism evidence="3 4">
    <name type="scientific">Rhizoctonia solani</name>
    <dbReference type="NCBI Taxonomy" id="456999"/>
    <lineage>
        <taxon>Eukaryota</taxon>
        <taxon>Fungi</taxon>
        <taxon>Dikarya</taxon>
        <taxon>Basidiomycota</taxon>
        <taxon>Agaricomycotina</taxon>
        <taxon>Agaricomycetes</taxon>
        <taxon>Cantharellales</taxon>
        <taxon>Ceratobasidiaceae</taxon>
        <taxon>Rhizoctonia</taxon>
    </lineage>
</organism>
<dbReference type="InterPro" id="IPR045340">
    <property type="entry name" value="DUF6533"/>
</dbReference>
<feature type="transmembrane region" description="Helical" evidence="1">
    <location>
        <begin position="117"/>
        <end position="140"/>
    </location>
</feature>
<feature type="domain" description="DUF6533" evidence="2">
    <location>
        <begin position="49"/>
        <end position="91"/>
    </location>
</feature>
<dbReference type="Pfam" id="PF20151">
    <property type="entry name" value="DUF6533"/>
    <property type="match status" value="1"/>
</dbReference>
<reference evidence="3" key="1">
    <citation type="submission" date="2021-01" db="EMBL/GenBank/DDBJ databases">
        <authorList>
            <person name="Kaushik A."/>
        </authorList>
    </citation>
    <scope>NUCLEOTIDE SEQUENCE</scope>
    <source>
        <strain evidence="3">AG4-R118</strain>
    </source>
</reference>
<name>A0A8H3CCF0_9AGAM</name>